<keyword evidence="2" id="KW-1185">Reference proteome</keyword>
<comment type="caution">
    <text evidence="1">The sequence shown here is derived from an EMBL/GenBank/DDBJ whole genome shotgun (WGS) entry which is preliminary data.</text>
</comment>
<proteinExistence type="predicted"/>
<organism evidence="1 2">
    <name type="scientific">Streptococcus hillyeri</name>
    <dbReference type="NCBI Taxonomy" id="2282420"/>
    <lineage>
        <taxon>Bacteria</taxon>
        <taxon>Bacillati</taxon>
        <taxon>Bacillota</taxon>
        <taxon>Bacilli</taxon>
        <taxon>Lactobacillales</taxon>
        <taxon>Streptococcaceae</taxon>
        <taxon>Streptococcus</taxon>
    </lineage>
</organism>
<evidence type="ECO:0000313" key="1">
    <source>
        <dbReference type="EMBL" id="RLY01725.1"/>
    </source>
</evidence>
<dbReference type="Proteomes" id="UP000279194">
    <property type="component" value="Unassembled WGS sequence"/>
</dbReference>
<gene>
    <name evidence="1" type="ORF">EAF07_09125</name>
</gene>
<sequence>MKKQLTMLTVLATVIALGAYWGLSTLQISASETAVVQEAPQVAPMKTTDALVEVWKDRPIEELESYLAHIPNEVPVIAYPDEVGGGISAMCEGFDWHGESAGELRAEDGSLVYPDLAFESEYAATPVEIIEAVKEAQAQ</sequence>
<accession>A0A3L9DL46</accession>
<dbReference type="EMBL" id="RCVM01000023">
    <property type="protein sequence ID" value="RLY01725.1"/>
    <property type="molecule type" value="Genomic_DNA"/>
</dbReference>
<dbReference type="AlphaFoldDB" id="A0A3L9DL46"/>
<evidence type="ECO:0000313" key="2">
    <source>
        <dbReference type="Proteomes" id="UP000279194"/>
    </source>
</evidence>
<name>A0A3L9DL46_9STRE</name>
<dbReference type="RefSeq" id="WP_121836250.1">
    <property type="nucleotide sequence ID" value="NZ_RCVM01000023.1"/>
</dbReference>
<reference evidence="1 2" key="1">
    <citation type="submission" date="2018-10" db="EMBL/GenBank/DDBJ databases">
        <title>Streptococcus hillyeri sp. nov., isolated from equine tracheal sample.</title>
        <authorList>
            <person name="Macfadyen A.C."/>
            <person name="Waller A."/>
            <person name="Paterson G.K."/>
        </authorList>
    </citation>
    <scope>NUCLEOTIDE SEQUENCE [LARGE SCALE GENOMIC DNA]</scope>
    <source>
        <strain evidence="1 2">28462</strain>
    </source>
</reference>
<protein>
    <submittedName>
        <fullName evidence="1">Uncharacterized protein</fullName>
    </submittedName>
</protein>